<dbReference type="HOGENOM" id="CLU_1259541_0_0_7"/>
<sequence>MRFGMTMIELVFAIVIIAISIVTIPSMMSVANNASKGVMIDEDVMERLGGWVLDKFQGRWDRNYLASGSAPLNISGMKDLNCSRTGGYRIGSDENTSSMKCNMAATPSVIPAVAGNNPGQADGNISRGIEQLNNGSETISITAANGTVYNVTATYSVAYVDSIVTPLTGSNTQTATWILGSSTNMNPSSPSGNTGNTISHLKRVVTRFNNPDVNITLSFFKSNKGN</sequence>
<organism evidence="1 2">
    <name type="scientific">Sulfuricurvum kujiense (strain ATCC BAA-921 / DSM 16994 / JCM 11577 / YK-1)</name>
    <dbReference type="NCBI Taxonomy" id="709032"/>
    <lineage>
        <taxon>Bacteria</taxon>
        <taxon>Pseudomonadati</taxon>
        <taxon>Campylobacterota</taxon>
        <taxon>Epsilonproteobacteria</taxon>
        <taxon>Campylobacterales</taxon>
        <taxon>Sulfurimonadaceae</taxon>
        <taxon>Sulfuricurvum</taxon>
    </lineage>
</organism>
<gene>
    <name evidence="1" type="ordered locus">Sulku_0320</name>
</gene>
<evidence type="ECO:0000313" key="1">
    <source>
        <dbReference type="EMBL" id="ADR32987.1"/>
    </source>
</evidence>
<dbReference type="KEGG" id="sku:Sulku_0320"/>
<proteinExistence type="predicted"/>
<dbReference type="AlphaFoldDB" id="E4TYL0"/>
<keyword evidence="2" id="KW-1185">Reference proteome</keyword>
<protein>
    <recommendedName>
        <fullName evidence="3">Prepilin-type N-terminal cleavage/methylation domain-containing protein</fullName>
    </recommendedName>
</protein>
<dbReference type="STRING" id="709032.Sulku_0320"/>
<dbReference type="Proteomes" id="UP000008721">
    <property type="component" value="Chromosome"/>
</dbReference>
<evidence type="ECO:0008006" key="3">
    <source>
        <dbReference type="Google" id="ProtNLM"/>
    </source>
</evidence>
<name>E4TYL0_SULKY</name>
<dbReference type="EMBL" id="CP002355">
    <property type="protein sequence ID" value="ADR32987.1"/>
    <property type="molecule type" value="Genomic_DNA"/>
</dbReference>
<dbReference type="RefSeq" id="WP_013459184.1">
    <property type="nucleotide sequence ID" value="NC_014762.1"/>
</dbReference>
<reference evidence="1 2" key="1">
    <citation type="journal article" date="2012" name="Stand. Genomic Sci.">
        <title>Complete genome sequence of the sulfur compounds oxidizing chemolithoautotroph Sulfuricurvum kujiense type strain (YK-1(T)).</title>
        <authorList>
            <person name="Han C."/>
            <person name="Kotsyurbenko O."/>
            <person name="Chertkov O."/>
            <person name="Held B."/>
            <person name="Lapidus A."/>
            <person name="Nolan M."/>
            <person name="Lucas S."/>
            <person name="Hammon N."/>
            <person name="Deshpande S."/>
            <person name="Cheng J.F."/>
            <person name="Tapia R."/>
            <person name="Goodwin L.A."/>
            <person name="Pitluck S."/>
            <person name="Liolios K."/>
            <person name="Pagani I."/>
            <person name="Ivanova N."/>
            <person name="Mavromatis K."/>
            <person name="Mikhailova N."/>
            <person name="Pati A."/>
            <person name="Chen A."/>
            <person name="Palaniappan K."/>
            <person name="Land M."/>
            <person name="Hauser L."/>
            <person name="Chang Y.J."/>
            <person name="Jeffries C.D."/>
            <person name="Brambilla E.M."/>
            <person name="Rohde M."/>
            <person name="Spring S."/>
            <person name="Sikorski J."/>
            <person name="Goker M."/>
            <person name="Woyke T."/>
            <person name="Bristow J."/>
            <person name="Eisen J.A."/>
            <person name="Markowitz V."/>
            <person name="Hugenholtz P."/>
            <person name="Kyrpides N.C."/>
            <person name="Klenk H.P."/>
            <person name="Detter J.C."/>
        </authorList>
    </citation>
    <scope>NUCLEOTIDE SEQUENCE [LARGE SCALE GENOMIC DNA]</scope>
    <source>
        <strain evidence="2">ATCC BAA-921 / DSM 16994 / JCM 11577 / YK-1</strain>
    </source>
</reference>
<accession>E4TYL0</accession>
<evidence type="ECO:0000313" key="2">
    <source>
        <dbReference type="Proteomes" id="UP000008721"/>
    </source>
</evidence>
<dbReference type="OrthoDB" id="9857811at2"/>